<keyword evidence="1" id="KW-0175">Coiled coil</keyword>
<keyword evidence="3" id="KW-1185">Reference proteome</keyword>
<dbReference type="Proteomes" id="UP000004440">
    <property type="component" value="Unassembled WGS sequence"/>
</dbReference>
<dbReference type="EMBL" id="AFPU01000001">
    <property type="protein sequence ID" value="EGP93711.1"/>
    <property type="molecule type" value="Genomic_DNA"/>
</dbReference>
<reference evidence="2 3" key="1">
    <citation type="journal article" date="2011" name="J. Bacteriol.">
        <title>Genome Sequence of an Ammonia-Oxidizing Soil Archaeon, "Candidatus Nitrosoarchaeum koreensis" MY1.</title>
        <authorList>
            <person name="Kim B.K."/>
            <person name="Jung M.Y."/>
            <person name="Yu D.S."/>
            <person name="Park S.J."/>
            <person name="Oh T.K."/>
            <person name="Rhee S.K."/>
            <person name="Kim J.F."/>
        </authorList>
    </citation>
    <scope>NUCLEOTIDE SEQUENCE [LARGE SCALE GENOMIC DNA]</scope>
    <source>
        <strain evidence="2 3">MY1</strain>
    </source>
</reference>
<comment type="caution">
    <text evidence="2">The sequence shown here is derived from an EMBL/GenBank/DDBJ whole genome shotgun (WGS) entry which is preliminary data.</text>
</comment>
<dbReference type="GeneID" id="56063155"/>
<organism evidence="2 3">
    <name type="scientific">Nitrosarchaeum koreense MY1</name>
    <dbReference type="NCBI Taxonomy" id="1001994"/>
    <lineage>
        <taxon>Archaea</taxon>
        <taxon>Nitrososphaerota</taxon>
        <taxon>Nitrososphaeria</taxon>
        <taxon>Nitrosopumilales</taxon>
        <taxon>Nitrosopumilaceae</taxon>
        <taxon>Nitrosarchaeum</taxon>
    </lineage>
</organism>
<protein>
    <submittedName>
        <fullName evidence="2">Uncharacterized protein</fullName>
    </submittedName>
</protein>
<gene>
    <name evidence="2" type="ORF">MY1_0950</name>
</gene>
<evidence type="ECO:0000256" key="1">
    <source>
        <dbReference type="SAM" id="Coils"/>
    </source>
</evidence>
<name>F9CWQ9_9ARCH</name>
<dbReference type="RefSeq" id="WP_007550526.1">
    <property type="nucleotide sequence ID" value="NZ_AFPU01000001.1"/>
</dbReference>
<accession>F9CWQ9</accession>
<dbReference type="STRING" id="1001994.MY1_0950"/>
<sequence length="128" mass="14770">MEDLPIRHLRDLYGLNPNIPHLALQFPRLPPGLTNQMFKIFENPMKEKFAEDNATINKKLQGFQQSYQRYASGLLTMNSNGIIPPGHPLFNRVNSVNTLKAENDKLLKENLELKKKLDEKKDSHSKMN</sequence>
<evidence type="ECO:0000313" key="3">
    <source>
        <dbReference type="Proteomes" id="UP000004440"/>
    </source>
</evidence>
<evidence type="ECO:0000313" key="2">
    <source>
        <dbReference type="EMBL" id="EGP93711.1"/>
    </source>
</evidence>
<proteinExistence type="predicted"/>
<dbReference type="PATRIC" id="fig|1001994.6.peg.936"/>
<dbReference type="AlphaFoldDB" id="F9CWQ9"/>
<feature type="coiled-coil region" evidence="1">
    <location>
        <begin position="96"/>
        <end position="123"/>
    </location>
</feature>
<dbReference type="OrthoDB" id="4910at2157"/>